<organism evidence="3">
    <name type="scientific">Trypanosoma congolense (strain IL3000)</name>
    <dbReference type="NCBI Taxonomy" id="1068625"/>
    <lineage>
        <taxon>Eukaryota</taxon>
        <taxon>Discoba</taxon>
        <taxon>Euglenozoa</taxon>
        <taxon>Kinetoplastea</taxon>
        <taxon>Metakinetoplastina</taxon>
        <taxon>Trypanosomatida</taxon>
        <taxon>Trypanosomatidae</taxon>
        <taxon>Trypanosoma</taxon>
        <taxon>Nannomonas</taxon>
    </lineage>
</organism>
<evidence type="ECO:0000256" key="1">
    <source>
        <dbReference type="SAM" id="MobiDB-lite"/>
    </source>
</evidence>
<feature type="domain" description="Pleckstrin homology" evidence="2">
    <location>
        <begin position="378"/>
        <end position="490"/>
    </location>
</feature>
<proteinExistence type="predicted"/>
<accession>G0UJI6</accession>
<feature type="compositionally biased region" description="Basic and acidic residues" evidence="1">
    <location>
        <begin position="85"/>
        <end position="99"/>
    </location>
</feature>
<evidence type="ECO:0000313" key="3">
    <source>
        <dbReference type="EMBL" id="CCC89539.1"/>
    </source>
</evidence>
<protein>
    <recommendedName>
        <fullName evidence="2">Pleckstrin homology domain-containing protein</fullName>
    </recommendedName>
</protein>
<gene>
    <name evidence="3" type="ORF">TCIL3000_2_1170</name>
</gene>
<name>G0UJI6_TRYCI</name>
<dbReference type="GO" id="GO:0005938">
    <property type="term" value="C:cell cortex"/>
    <property type="evidence" value="ECO:0007669"/>
    <property type="project" value="InterPro"/>
</dbReference>
<dbReference type="GO" id="GO:0005543">
    <property type="term" value="F:phospholipid binding"/>
    <property type="evidence" value="ECO:0007669"/>
    <property type="project" value="InterPro"/>
</dbReference>
<dbReference type="AlphaFoldDB" id="G0UJI6"/>
<feature type="region of interest" description="Disordered" evidence="1">
    <location>
        <begin position="260"/>
        <end position="333"/>
    </location>
</feature>
<evidence type="ECO:0000259" key="2">
    <source>
        <dbReference type="Pfam" id="PF12814"/>
    </source>
</evidence>
<dbReference type="Pfam" id="PF12814">
    <property type="entry name" value="Mcp5_PH"/>
    <property type="match status" value="1"/>
</dbReference>
<dbReference type="GO" id="GO:0032065">
    <property type="term" value="P:maintenance of protein location in cell cortex"/>
    <property type="evidence" value="ECO:0007669"/>
    <property type="project" value="InterPro"/>
</dbReference>
<dbReference type="EMBL" id="HE575315">
    <property type="protein sequence ID" value="CCC89539.1"/>
    <property type="molecule type" value="Genomic_DNA"/>
</dbReference>
<dbReference type="VEuPathDB" id="TriTrypDB:TcIL3000_2_1170"/>
<dbReference type="InterPro" id="IPR024774">
    <property type="entry name" value="PH_dom-Mcp5-type"/>
</dbReference>
<reference evidence="3" key="1">
    <citation type="journal article" date="2012" name="Proc. Natl. Acad. Sci. U.S.A.">
        <title>Antigenic diversity is generated by distinct evolutionary mechanisms in African trypanosome species.</title>
        <authorList>
            <person name="Jackson A.P."/>
            <person name="Berry A."/>
            <person name="Aslett M."/>
            <person name="Allison H.C."/>
            <person name="Burton P."/>
            <person name="Vavrova-Anderson J."/>
            <person name="Brown R."/>
            <person name="Browne H."/>
            <person name="Corton N."/>
            <person name="Hauser H."/>
            <person name="Gamble J."/>
            <person name="Gilderthorp R."/>
            <person name="Marcello L."/>
            <person name="McQuillan J."/>
            <person name="Otto T.D."/>
            <person name="Quail M.A."/>
            <person name="Sanders M.J."/>
            <person name="van Tonder A."/>
            <person name="Ginger M.L."/>
            <person name="Field M.C."/>
            <person name="Barry J.D."/>
            <person name="Hertz-Fowler C."/>
            <person name="Berriman M."/>
        </authorList>
    </citation>
    <scope>NUCLEOTIDE SEQUENCE</scope>
    <source>
        <strain evidence="3">IL3000</strain>
    </source>
</reference>
<feature type="region of interest" description="Disordered" evidence="1">
    <location>
        <begin position="66"/>
        <end position="99"/>
    </location>
</feature>
<feature type="compositionally biased region" description="Low complexity" evidence="1">
    <location>
        <begin position="287"/>
        <end position="298"/>
    </location>
</feature>
<sequence length="504" mass="54095">MCIVSAGRECAKNVGFLGKVMDGSHELQLMRILERRQRRSMHRTEATSCTVSTAATTRDDCVQPELEKEDIPASTTVSSPSLPEGPDRDDRVSEAEVENVRSPRLLVSSVDHSADACNGSQWVPNIITDSCDVPRGSSSTRRFKMMCTDTGSHDISASSRVGSAHIRTVDHRSVERLGASCRRSTSPPFSSQGASNAPEDLIVLRGGLYPLRTVPQLAYNTLAPRFDTLRGCSITVGSAGSRPTGCSCLRLTLPQAPELPSGPHAANVGLSCSPKPLGQSEGLNERSSSSPAAVGSSGTPQNVDEASSAMLKKAGGDEEHKHVSSTGTDGVSTPALIAETTSPGVIQQVDGSIAAPREALSFCSASELALSTYVPLSSLCAGEWFYKWSGKALSSVRRWVWVDVVNLYIHWAHWETFETTFAKKMKLTHIVDVHCEGPHGSESAGNTRSGHGSDLLYTLLVQTSRRQLKICSEVRSKVEGWCKGLRELLSHLKLPSSWAAPSVL</sequence>